<accession>W5JV54</accession>
<dbReference type="VEuPathDB" id="VectorBase:ADAC000137"/>
<dbReference type="OMA" id="MTDHRWM"/>
<dbReference type="PANTHER" id="PTHR31649">
    <property type="entry name" value="AGAP009604-PA"/>
    <property type="match status" value="1"/>
</dbReference>
<reference evidence="1" key="3">
    <citation type="journal article" date="2013" name="Nucleic Acids Res.">
        <title>The genome of Anopheles darlingi, the main neotropical malaria vector.</title>
        <authorList>
            <person name="Marinotti O."/>
            <person name="Cerqueira G.C."/>
            <person name="de Almeida L.G."/>
            <person name="Ferro M.I."/>
            <person name="Loreto E.L."/>
            <person name="Zaha A."/>
            <person name="Teixeira S.M."/>
            <person name="Wespiser A.R."/>
            <person name="Almeida E Silva A."/>
            <person name="Schlindwein A.D."/>
            <person name="Pacheco A.C."/>
            <person name="Silva A.L."/>
            <person name="Graveley B.R."/>
            <person name="Walenz B.P."/>
            <person name="Lima Bde A."/>
            <person name="Ribeiro C.A."/>
            <person name="Nunes-Silva C.G."/>
            <person name="de Carvalho C.R."/>
            <person name="Soares C.M."/>
            <person name="de Menezes C.B."/>
            <person name="Matiolli C."/>
            <person name="Caffrey D."/>
            <person name="Araujo D.A."/>
            <person name="de Oliveira D.M."/>
            <person name="Golenbock D."/>
            <person name="Grisard E.C."/>
            <person name="Fantinatti-Garboggini F."/>
            <person name="de Carvalho F.M."/>
            <person name="Barcellos F.G."/>
            <person name="Prosdocimi F."/>
            <person name="May G."/>
            <person name="Azevedo Junior G.M."/>
            <person name="Guimaraes G.M."/>
            <person name="Goldman G.H."/>
            <person name="Padilha I.Q."/>
            <person name="Batista Jda S."/>
            <person name="Ferro J.A."/>
            <person name="Ribeiro J.M."/>
            <person name="Fietto J.L."/>
            <person name="Dabbas K.M."/>
            <person name="Cerdeira L."/>
            <person name="Agnez-Lima L.F."/>
            <person name="Brocchi M."/>
            <person name="de Carvalho M.O."/>
            <person name="Teixeira Mde M."/>
            <person name="Diniz Maia Mde M."/>
            <person name="Goldman M.H."/>
            <person name="Cruz Schneider M.P."/>
            <person name="Felipe M.S."/>
            <person name="Hungria M."/>
            <person name="Nicolas M.F."/>
            <person name="Pereira M."/>
            <person name="Montes M.A."/>
            <person name="Cantao M.E."/>
            <person name="Vincentz M."/>
            <person name="Rafael M.S."/>
            <person name="Silverman N."/>
            <person name="Stoco P.H."/>
            <person name="Souza R.C."/>
            <person name="Vicentini R."/>
            <person name="Gazzinelli R.T."/>
            <person name="Neves Rde O."/>
            <person name="Silva R."/>
            <person name="Astolfi-Filho S."/>
            <person name="Maciel T.E."/>
            <person name="Urmenyi T.P."/>
            <person name="Tadei W.P."/>
            <person name="Camargo E.P."/>
            <person name="de Vasconcelos A.T."/>
        </authorList>
    </citation>
    <scope>NUCLEOTIDE SEQUENCE</scope>
</reference>
<reference evidence="2" key="4">
    <citation type="submission" date="2015-06" db="UniProtKB">
        <authorList>
            <consortium name="EnsemblMetazoa"/>
        </authorList>
    </citation>
    <scope>IDENTIFICATION</scope>
</reference>
<evidence type="ECO:0000313" key="3">
    <source>
        <dbReference type="Proteomes" id="UP000000673"/>
    </source>
</evidence>
<evidence type="ECO:0000313" key="2">
    <source>
        <dbReference type="EnsemblMetazoa" id="ADAC000137-PA"/>
    </source>
</evidence>
<gene>
    <name evidence="1" type="ORF">AND_000137</name>
</gene>
<dbReference type="InterPro" id="IPR006616">
    <property type="entry name" value="DM9_repeat"/>
</dbReference>
<dbReference type="Pfam" id="PF11901">
    <property type="entry name" value="DM9"/>
    <property type="match status" value="2"/>
</dbReference>
<reference evidence="1 3" key="1">
    <citation type="journal article" date="2010" name="BMC Genomics">
        <title>Combination of measures distinguishes pre-miRNAs from other stem-loops in the genome of the newly sequenced Anopheles darlingi.</title>
        <authorList>
            <person name="Mendes N.D."/>
            <person name="Freitas A.T."/>
            <person name="Vasconcelos A.T."/>
            <person name="Sagot M.F."/>
        </authorList>
    </citation>
    <scope>NUCLEOTIDE SEQUENCE</scope>
</reference>
<dbReference type="PANTHER" id="PTHR31649:SF10">
    <property type="entry name" value="IP19903P-RELATED"/>
    <property type="match status" value="1"/>
</dbReference>
<dbReference type="VEuPathDB" id="VectorBase:ADAR2_007722"/>
<dbReference type="AlphaFoldDB" id="W5JV54"/>
<dbReference type="STRING" id="43151.W5JV54"/>
<dbReference type="SMART" id="SM00696">
    <property type="entry name" value="DM9"/>
    <property type="match status" value="4"/>
</dbReference>
<evidence type="ECO:0000313" key="1">
    <source>
        <dbReference type="EMBL" id="ETN68031.1"/>
    </source>
</evidence>
<dbReference type="EnsemblMetazoa" id="ADAC000137-RA">
    <property type="protein sequence ID" value="ADAC000137-PA"/>
    <property type="gene ID" value="ADAC000137"/>
</dbReference>
<proteinExistence type="predicted"/>
<dbReference type="Proteomes" id="UP000000673">
    <property type="component" value="Unassembled WGS sequence"/>
</dbReference>
<organism evidence="1">
    <name type="scientific">Anopheles darlingi</name>
    <name type="common">Mosquito</name>
    <dbReference type="NCBI Taxonomy" id="43151"/>
    <lineage>
        <taxon>Eukaryota</taxon>
        <taxon>Metazoa</taxon>
        <taxon>Ecdysozoa</taxon>
        <taxon>Arthropoda</taxon>
        <taxon>Hexapoda</taxon>
        <taxon>Insecta</taxon>
        <taxon>Pterygota</taxon>
        <taxon>Neoptera</taxon>
        <taxon>Endopterygota</taxon>
        <taxon>Diptera</taxon>
        <taxon>Nematocera</taxon>
        <taxon>Culicoidea</taxon>
        <taxon>Culicidae</taxon>
        <taxon>Anophelinae</taxon>
        <taxon>Anopheles</taxon>
    </lineage>
</organism>
<reference evidence="1" key="2">
    <citation type="submission" date="2010-05" db="EMBL/GenBank/DDBJ databases">
        <authorList>
            <person name="Almeida L.G."/>
            <person name="Nicolas M.F."/>
            <person name="Souza R.C."/>
            <person name="Vasconcelos A.T.R."/>
        </authorList>
    </citation>
    <scope>NUCLEOTIDE SEQUENCE</scope>
</reference>
<keyword evidence="3" id="KW-1185">Reference proteome</keyword>
<dbReference type="HOGENOM" id="CLU_916226_0_0_1"/>
<sequence>MWFSKTDFNWIPWTSHQGVPPRAVHAGNDPDGSLIYVGRAHHEGDLLPAKVIPSKKICYVSHNGADVSKSTFEVLIGSAFTWVPSVNGQIPGEAVLGGRTATGEQLYIGRTHQEGSLIPGEIHRSDSCLYILFDGTEHSFRQYEVLTGSSRSTWKRCSAHAPLPLGAILAGKDSDGSPIFIGRAYHAGDLLPAKVIPSKHAAYVSHAGDQTSIQTYEVLCNGDMSWVPCEAGYVPPKAVVGGRTDYGELLYIGRARYRNTLTPGKIHPSLKTLYIAYGGNEISIDSYEALVEN</sequence>
<dbReference type="EMBL" id="ADMH02000036">
    <property type="protein sequence ID" value="ETN68031.1"/>
    <property type="molecule type" value="Genomic_DNA"/>
</dbReference>
<dbReference type="FunCoup" id="W5JV54">
    <property type="interactions" value="69"/>
</dbReference>
<dbReference type="eggNOG" id="ENOG502S083">
    <property type="taxonomic scope" value="Eukaryota"/>
</dbReference>
<protein>
    <submittedName>
        <fullName evidence="1 2">Uncharacterized protein</fullName>
    </submittedName>
</protein>
<name>W5JV54_ANODA</name>